<gene>
    <name evidence="2" type="ORF">SAMN04489835_4401</name>
</gene>
<evidence type="ECO:0000313" key="2">
    <source>
        <dbReference type="EMBL" id="SEH80857.1"/>
    </source>
</evidence>
<evidence type="ECO:0000313" key="3">
    <source>
        <dbReference type="Proteomes" id="UP000182915"/>
    </source>
</evidence>
<name>A0A1H6KYY3_MYCRU</name>
<keyword evidence="3" id="KW-1185">Reference proteome</keyword>
<dbReference type="EMBL" id="LT629971">
    <property type="protein sequence ID" value="SEH80857.1"/>
    <property type="molecule type" value="Genomic_DNA"/>
</dbReference>
<proteinExistence type="predicted"/>
<feature type="region of interest" description="Disordered" evidence="1">
    <location>
        <begin position="1"/>
        <end position="22"/>
    </location>
</feature>
<evidence type="ECO:0000256" key="1">
    <source>
        <dbReference type="SAM" id="MobiDB-lite"/>
    </source>
</evidence>
<dbReference type="AlphaFoldDB" id="A0A1H6KYY3"/>
<organism evidence="2 3">
    <name type="scientific">Mycolicibacterium rutilum</name>
    <name type="common">Mycobacterium rutilum</name>
    <dbReference type="NCBI Taxonomy" id="370526"/>
    <lineage>
        <taxon>Bacteria</taxon>
        <taxon>Bacillati</taxon>
        <taxon>Actinomycetota</taxon>
        <taxon>Actinomycetes</taxon>
        <taxon>Mycobacteriales</taxon>
        <taxon>Mycobacteriaceae</taxon>
        <taxon>Mycolicibacterium</taxon>
    </lineage>
</organism>
<dbReference type="Proteomes" id="UP000182915">
    <property type="component" value="Chromosome I"/>
</dbReference>
<protein>
    <submittedName>
        <fullName evidence="2">Uncharacterized protein</fullName>
    </submittedName>
</protein>
<dbReference type="STRING" id="370526.SAMN04489835_4401"/>
<accession>A0A1H6KYY3</accession>
<sequence>MLGGMTHPYRPPPIETATDPIHSPADMGQRWRALMGELGFDLRLLWVGFVGPDRRMIKALSQVELRATADAGLADEVMAGCRDVLADFPDGTTVALLLTRPGVGPVSRLDRQWAELLTAAAREHDVVIEPIFRAHDESLDLLQQVAVGR</sequence>
<reference evidence="3" key="1">
    <citation type="submission" date="2016-10" db="EMBL/GenBank/DDBJ databases">
        <authorList>
            <person name="Varghese N."/>
            <person name="Submissions S."/>
        </authorList>
    </citation>
    <scope>NUCLEOTIDE SEQUENCE [LARGE SCALE GENOMIC DNA]</scope>
    <source>
        <strain evidence="3">DSM 45405</strain>
    </source>
</reference>